<dbReference type="Gene3D" id="3.50.50.60">
    <property type="entry name" value="FAD/NAD(P)-binding domain"/>
    <property type="match status" value="2"/>
</dbReference>
<reference evidence="12" key="1">
    <citation type="submission" date="2021-10" db="EMBL/GenBank/DDBJ databases">
        <title>Novel species in genus Arthrobacter.</title>
        <authorList>
            <person name="Liu Y."/>
        </authorList>
    </citation>
    <scope>NUCLEOTIDE SEQUENCE</scope>
    <source>
        <strain evidence="14">zg-Y462</strain>
        <strain evidence="12">Zg-Y462</strain>
    </source>
</reference>
<dbReference type="InterPro" id="IPR036188">
    <property type="entry name" value="FAD/NAD-bd_sf"/>
</dbReference>
<evidence type="ECO:0000256" key="6">
    <source>
        <dbReference type="ARBA" id="ARBA00051951"/>
    </source>
</evidence>
<dbReference type="Pfam" id="PF00890">
    <property type="entry name" value="FAD_binding_2"/>
    <property type="match status" value="1"/>
</dbReference>
<dbReference type="EMBL" id="CP094984">
    <property type="protein sequence ID" value="UON91639.1"/>
    <property type="molecule type" value="Genomic_DNA"/>
</dbReference>
<name>A0A9X1M7W3_9MICC</name>
<dbReference type="GO" id="GO:0008202">
    <property type="term" value="P:steroid metabolic process"/>
    <property type="evidence" value="ECO:0007669"/>
    <property type="project" value="UniProtKB-KW"/>
</dbReference>
<evidence type="ECO:0000256" key="1">
    <source>
        <dbReference type="ARBA" id="ARBA00001974"/>
    </source>
</evidence>
<feature type="region of interest" description="Disordered" evidence="10">
    <location>
        <begin position="1"/>
        <end position="36"/>
    </location>
</feature>
<dbReference type="Proteomes" id="UP001155145">
    <property type="component" value="Unassembled WGS sequence"/>
</dbReference>
<organism evidence="12 15">
    <name type="scientific">Arthrobacter zhangbolii</name>
    <dbReference type="NCBI Taxonomy" id="2886936"/>
    <lineage>
        <taxon>Bacteria</taxon>
        <taxon>Bacillati</taxon>
        <taxon>Actinomycetota</taxon>
        <taxon>Actinomycetes</taxon>
        <taxon>Micrococcales</taxon>
        <taxon>Micrococcaceae</taxon>
        <taxon>Arthrobacter</taxon>
    </lineage>
</organism>
<evidence type="ECO:0000256" key="4">
    <source>
        <dbReference type="ARBA" id="ARBA00023002"/>
    </source>
</evidence>
<sequence length="619" mass="65306">MAEAAVSEGNGSNGSNGNGQAVAKPSAGTRARSAQGQQDWDRIVDVLVVGTGAAALTAAIKAADEGLDVLVVESTKLWGGTTSISGGGLWMPNNPLMKKAGVQDSRQNALTYMEEVIADVGPVSSRERKLAFLDTIPEVVTFLGNLGVQWMRSKDYPDYYPDRPGGMVGRSLEVKAFDTKLLGPWFKQSRPAASGIPAPLATDDVWELSRAWSTPSGFIRGARFVFRTVGGLLRGKRLYGLGGALASSLMYIVRNQQTPVWLSAPLTDLVQDDDGAVLGAVVRRDGRDIRIRARRGVVLGAGGFARNAEWREKYQGLEKEYSSAPDGDLGQAIDIVAARGGALALMDDAWWGPTTVGPKGAVTFTLAERSMPFSLVVDAAGKRFLNESESYVDFGHHMLENNHKVPGDPAWLVFDARHARRYLFNALLQGRKEWKNQGLLLQDESLTGLAGKMGVPPAALQATVERFNGFAKTGIDEDFHRGDTVYDTYYSDPRVKPNPNLGPLEKGPFSAVRLYPGDLGTKGGLVTDADARVLREDGSVIPGLYAAGNTTASVMGRTYPGAGATIAPAVVFGYRAAQHAAGRSGGTDSAGTAGMPAAAGSAAPAAGSAAGEPLEPAAG</sequence>
<keyword evidence="5" id="KW-0443">Lipid metabolism</keyword>
<feature type="region of interest" description="Disordered" evidence="10">
    <location>
        <begin position="581"/>
        <end position="619"/>
    </location>
</feature>
<protein>
    <recommendedName>
        <fullName evidence="9">3-oxosteroid 1-dehydrogenase</fullName>
        <ecNumber evidence="8">1.3.99.4</ecNumber>
    </recommendedName>
</protein>
<dbReference type="AlphaFoldDB" id="A0A9X1M7W3"/>
<dbReference type="InterPro" id="IPR050315">
    <property type="entry name" value="FAD-oxidoreductase_2"/>
</dbReference>
<dbReference type="RefSeq" id="WP_227928590.1">
    <property type="nucleotide sequence ID" value="NZ_CP094984.1"/>
</dbReference>
<comment type="similarity">
    <text evidence="7">Belongs to the FAD-dependent oxidoreductase 2 family. 3-oxosteroid dehydrogenase subfamily.</text>
</comment>
<dbReference type="Proteomes" id="UP000829758">
    <property type="component" value="Chromosome"/>
</dbReference>
<dbReference type="EC" id="1.3.99.4" evidence="8"/>
<feature type="compositionally biased region" description="Low complexity" evidence="10">
    <location>
        <begin position="590"/>
        <end position="619"/>
    </location>
</feature>
<gene>
    <name evidence="12" type="ORF">LJ755_07160</name>
    <name evidence="13" type="ORF">MUK71_13760</name>
</gene>
<dbReference type="SUPFAM" id="SSF56425">
    <property type="entry name" value="Succinate dehydrogenase/fumarate reductase flavoprotein, catalytic domain"/>
    <property type="match status" value="1"/>
</dbReference>
<keyword evidence="4" id="KW-0560">Oxidoreductase</keyword>
<evidence type="ECO:0000256" key="7">
    <source>
        <dbReference type="ARBA" id="ARBA00061147"/>
    </source>
</evidence>
<evidence type="ECO:0000256" key="9">
    <source>
        <dbReference type="ARBA" id="ARBA00069709"/>
    </source>
</evidence>
<dbReference type="InterPro" id="IPR003953">
    <property type="entry name" value="FAD-dep_OxRdtase_2_FAD-bd"/>
</dbReference>
<evidence type="ECO:0000256" key="2">
    <source>
        <dbReference type="ARBA" id="ARBA00022630"/>
    </source>
</evidence>
<evidence type="ECO:0000259" key="11">
    <source>
        <dbReference type="Pfam" id="PF00890"/>
    </source>
</evidence>
<keyword evidence="2" id="KW-0285">Flavoprotein</keyword>
<comment type="catalytic activity">
    <reaction evidence="6">
        <text>a 3-oxosteroid + A = a 3-oxo-Delta(1)-steroid + AH2</text>
        <dbReference type="Rhea" id="RHEA:13329"/>
        <dbReference type="ChEBI" id="CHEBI:13193"/>
        <dbReference type="ChEBI" id="CHEBI:17499"/>
        <dbReference type="ChEBI" id="CHEBI:20156"/>
        <dbReference type="ChEBI" id="CHEBI:47788"/>
        <dbReference type="EC" id="1.3.99.4"/>
    </reaction>
</comment>
<proteinExistence type="inferred from homology"/>
<dbReference type="GO" id="GO:0047571">
    <property type="term" value="F:3-oxosteroid 1-dehydrogenase activity"/>
    <property type="evidence" value="ECO:0007669"/>
    <property type="project" value="UniProtKB-EC"/>
</dbReference>
<evidence type="ECO:0000256" key="10">
    <source>
        <dbReference type="SAM" id="MobiDB-lite"/>
    </source>
</evidence>
<dbReference type="Gene3D" id="3.90.700.10">
    <property type="entry name" value="Succinate dehydrogenase/fumarate reductase flavoprotein, catalytic domain"/>
    <property type="match status" value="1"/>
</dbReference>
<evidence type="ECO:0000313" key="12">
    <source>
        <dbReference type="EMBL" id="MCC3272507.1"/>
    </source>
</evidence>
<keyword evidence="14" id="KW-1185">Reference proteome</keyword>
<comment type="cofactor">
    <cofactor evidence="1">
        <name>FAD</name>
        <dbReference type="ChEBI" id="CHEBI:57692"/>
    </cofactor>
</comment>
<dbReference type="EMBL" id="JAJFZT010000004">
    <property type="protein sequence ID" value="MCC3272507.1"/>
    <property type="molecule type" value="Genomic_DNA"/>
</dbReference>
<dbReference type="FunFam" id="3.50.50.60:FF:000208">
    <property type="entry name" value="3-ketosteroid dehydrogenase"/>
    <property type="match status" value="1"/>
</dbReference>
<keyword evidence="5" id="KW-0753">Steroid metabolism</keyword>
<evidence type="ECO:0000256" key="5">
    <source>
        <dbReference type="ARBA" id="ARBA00023221"/>
    </source>
</evidence>
<keyword evidence="3" id="KW-0274">FAD</keyword>
<evidence type="ECO:0000313" key="13">
    <source>
        <dbReference type="EMBL" id="UON91639.1"/>
    </source>
</evidence>
<evidence type="ECO:0000313" key="15">
    <source>
        <dbReference type="Proteomes" id="UP001155145"/>
    </source>
</evidence>
<dbReference type="PANTHER" id="PTHR43400:SF10">
    <property type="entry name" value="3-OXOSTEROID 1-DEHYDROGENASE"/>
    <property type="match status" value="1"/>
</dbReference>
<evidence type="ECO:0000256" key="8">
    <source>
        <dbReference type="ARBA" id="ARBA00066536"/>
    </source>
</evidence>
<dbReference type="PANTHER" id="PTHR43400">
    <property type="entry name" value="FUMARATE REDUCTASE"/>
    <property type="match status" value="1"/>
</dbReference>
<dbReference type="SUPFAM" id="SSF51905">
    <property type="entry name" value="FAD/NAD(P)-binding domain"/>
    <property type="match status" value="1"/>
</dbReference>
<feature type="domain" description="FAD-dependent oxidoreductase 2 FAD-binding" evidence="11">
    <location>
        <begin position="45"/>
        <end position="566"/>
    </location>
</feature>
<dbReference type="InterPro" id="IPR027477">
    <property type="entry name" value="Succ_DH/fumarate_Rdtase_cat_sf"/>
</dbReference>
<accession>A0A9X1M7W3</accession>
<evidence type="ECO:0000313" key="14">
    <source>
        <dbReference type="Proteomes" id="UP000829758"/>
    </source>
</evidence>
<evidence type="ECO:0000256" key="3">
    <source>
        <dbReference type="ARBA" id="ARBA00022827"/>
    </source>
</evidence>